<keyword evidence="1" id="KW-0472">Membrane</keyword>
<keyword evidence="1" id="KW-0812">Transmembrane</keyword>
<keyword evidence="1" id="KW-1133">Transmembrane helix</keyword>
<dbReference type="GO" id="GO:0003677">
    <property type="term" value="F:DNA binding"/>
    <property type="evidence" value="ECO:0007669"/>
    <property type="project" value="InterPro"/>
</dbReference>
<feature type="transmembrane region" description="Helical" evidence="1">
    <location>
        <begin position="134"/>
        <end position="156"/>
    </location>
</feature>
<feature type="domain" description="HTH luxR-type" evidence="2">
    <location>
        <begin position="194"/>
        <end position="251"/>
    </location>
</feature>
<feature type="transmembrane region" description="Helical" evidence="1">
    <location>
        <begin position="106"/>
        <end position="122"/>
    </location>
</feature>
<protein>
    <recommendedName>
        <fullName evidence="2">HTH luxR-type domain-containing protein</fullName>
    </recommendedName>
</protein>
<dbReference type="EMBL" id="FOFU01000005">
    <property type="protein sequence ID" value="SEQ50486.1"/>
    <property type="molecule type" value="Genomic_DNA"/>
</dbReference>
<name>A0A1H9GK45_9SPIR</name>
<dbReference type="GO" id="GO:0006355">
    <property type="term" value="P:regulation of DNA-templated transcription"/>
    <property type="evidence" value="ECO:0007669"/>
    <property type="project" value="InterPro"/>
</dbReference>
<accession>A0A1H9GK45</accession>
<dbReference type="SUPFAM" id="SSF46894">
    <property type="entry name" value="C-terminal effector domain of the bipartite response regulators"/>
    <property type="match status" value="1"/>
</dbReference>
<dbReference type="InterPro" id="IPR000792">
    <property type="entry name" value="Tscrpt_reg_LuxR_C"/>
</dbReference>
<sequence>MEQKTYTRAQKNLIRFFCIIGIVVEILCILRLFLRTDFNLGIPDIQTVTDFLLSDLCLTIIDSASFIIFIILLFVPQQFELFALVAFIYSFKIIAVETVVENPIGLLLYLLGISCLLYKDFYKKHGHLKTAIAIILYFGLVSLSLRKGLLCFINSLVITLGYSLTFLAAIFFVVNFLRIIYVKRNARIWDLSKYPELTERDKEWLKQILEEKRYEEIASDSGITVGTLKNRMHQIFLIVGVEDRISLLATYGGYDVKF</sequence>
<evidence type="ECO:0000256" key="1">
    <source>
        <dbReference type="SAM" id="Phobius"/>
    </source>
</evidence>
<dbReference type="Gene3D" id="1.10.10.10">
    <property type="entry name" value="Winged helix-like DNA-binding domain superfamily/Winged helix DNA-binding domain"/>
    <property type="match status" value="1"/>
</dbReference>
<dbReference type="RefSeq" id="WP_074643649.1">
    <property type="nucleotide sequence ID" value="NZ_AP025286.1"/>
</dbReference>
<dbReference type="InterPro" id="IPR016032">
    <property type="entry name" value="Sig_transdc_resp-reg_C-effctor"/>
</dbReference>
<feature type="transmembrane region" description="Helical" evidence="1">
    <location>
        <begin position="12"/>
        <end position="33"/>
    </location>
</feature>
<organism evidence="3 4">
    <name type="scientific">Treponema bryantii</name>
    <dbReference type="NCBI Taxonomy" id="163"/>
    <lineage>
        <taxon>Bacteria</taxon>
        <taxon>Pseudomonadati</taxon>
        <taxon>Spirochaetota</taxon>
        <taxon>Spirochaetia</taxon>
        <taxon>Spirochaetales</taxon>
        <taxon>Treponemataceae</taxon>
        <taxon>Treponema</taxon>
    </lineage>
</organism>
<dbReference type="Proteomes" id="UP000182360">
    <property type="component" value="Unassembled WGS sequence"/>
</dbReference>
<evidence type="ECO:0000313" key="3">
    <source>
        <dbReference type="EMBL" id="SEQ50486.1"/>
    </source>
</evidence>
<feature type="transmembrane region" description="Helical" evidence="1">
    <location>
        <begin position="162"/>
        <end position="181"/>
    </location>
</feature>
<keyword evidence="4" id="KW-1185">Reference proteome</keyword>
<feature type="transmembrane region" description="Helical" evidence="1">
    <location>
        <begin position="81"/>
        <end position="100"/>
    </location>
</feature>
<evidence type="ECO:0000259" key="2">
    <source>
        <dbReference type="SMART" id="SM00421"/>
    </source>
</evidence>
<proteinExistence type="predicted"/>
<dbReference type="AlphaFoldDB" id="A0A1H9GK45"/>
<feature type="transmembrane region" description="Helical" evidence="1">
    <location>
        <begin position="53"/>
        <end position="74"/>
    </location>
</feature>
<dbReference type="OrthoDB" id="359822at2"/>
<dbReference type="SMART" id="SM00421">
    <property type="entry name" value="HTH_LUXR"/>
    <property type="match status" value="1"/>
</dbReference>
<gene>
    <name evidence="3" type="ORF">SAMN04487977_10533</name>
</gene>
<dbReference type="InterPro" id="IPR036388">
    <property type="entry name" value="WH-like_DNA-bd_sf"/>
</dbReference>
<reference evidence="3 4" key="1">
    <citation type="submission" date="2016-10" db="EMBL/GenBank/DDBJ databases">
        <authorList>
            <person name="de Groot N.N."/>
        </authorList>
    </citation>
    <scope>NUCLEOTIDE SEQUENCE [LARGE SCALE GENOMIC DNA]</scope>
    <source>
        <strain evidence="3 4">B25</strain>
    </source>
</reference>
<evidence type="ECO:0000313" key="4">
    <source>
        <dbReference type="Proteomes" id="UP000182360"/>
    </source>
</evidence>